<feature type="transmembrane region" description="Helical" evidence="9">
    <location>
        <begin position="134"/>
        <end position="161"/>
    </location>
</feature>
<evidence type="ECO:0000256" key="4">
    <source>
        <dbReference type="ARBA" id="ARBA00022597"/>
    </source>
</evidence>
<keyword evidence="7 9" id="KW-1133">Transmembrane helix</keyword>
<feature type="transmembrane region" description="Helical" evidence="9">
    <location>
        <begin position="96"/>
        <end position="122"/>
    </location>
</feature>
<evidence type="ECO:0000256" key="7">
    <source>
        <dbReference type="ARBA" id="ARBA00022989"/>
    </source>
</evidence>
<comment type="subcellular location">
    <subcellularLocation>
        <location evidence="1">Cell membrane</location>
        <topology evidence="1">Multi-pass membrane protein</topology>
    </subcellularLocation>
</comment>
<name>A0ABV1FFC8_9FIRM</name>
<reference evidence="10 11" key="1">
    <citation type="submission" date="2024-03" db="EMBL/GenBank/DDBJ databases">
        <title>Human intestinal bacterial collection.</title>
        <authorList>
            <person name="Pauvert C."/>
            <person name="Hitch T.C.A."/>
            <person name="Clavel T."/>
        </authorList>
    </citation>
    <scope>NUCLEOTIDE SEQUENCE [LARGE SCALE GENOMIC DNA]</scope>
    <source>
        <strain evidence="10 11">CLA-AA-H132</strain>
    </source>
</reference>
<dbReference type="InterPro" id="IPR050303">
    <property type="entry name" value="GatZ_KbaZ_carbometab"/>
</dbReference>
<keyword evidence="5" id="KW-0598">Phosphotransferase system</keyword>
<keyword evidence="8 9" id="KW-0472">Membrane</keyword>
<keyword evidence="3" id="KW-1003">Cell membrane</keyword>
<evidence type="ECO:0000313" key="11">
    <source>
        <dbReference type="Proteomes" id="UP001438008"/>
    </source>
</evidence>
<organism evidence="10 11">
    <name type="scientific">Laedolimicola intestinihominis</name>
    <dbReference type="NCBI Taxonomy" id="3133166"/>
    <lineage>
        <taxon>Bacteria</taxon>
        <taxon>Bacillati</taxon>
        <taxon>Bacillota</taxon>
        <taxon>Clostridia</taxon>
        <taxon>Lachnospirales</taxon>
        <taxon>Lachnospiraceae</taxon>
        <taxon>Laedolimicola</taxon>
    </lineage>
</organism>
<dbReference type="InterPro" id="IPR004700">
    <property type="entry name" value="PTS_IIC_man"/>
</dbReference>
<dbReference type="Pfam" id="PF03609">
    <property type="entry name" value="EII-Sor"/>
    <property type="match status" value="1"/>
</dbReference>
<gene>
    <name evidence="10" type="ORF">WMO29_06195</name>
</gene>
<evidence type="ECO:0000256" key="3">
    <source>
        <dbReference type="ARBA" id="ARBA00022475"/>
    </source>
</evidence>
<keyword evidence="6 9" id="KW-0812">Transmembrane</keyword>
<dbReference type="Proteomes" id="UP001438008">
    <property type="component" value="Unassembled WGS sequence"/>
</dbReference>
<dbReference type="RefSeq" id="WP_178039367.1">
    <property type="nucleotide sequence ID" value="NZ_JBBMFE010000004.1"/>
</dbReference>
<evidence type="ECO:0000256" key="8">
    <source>
        <dbReference type="ARBA" id="ARBA00023136"/>
    </source>
</evidence>
<accession>A0ABV1FFC8</accession>
<evidence type="ECO:0000256" key="5">
    <source>
        <dbReference type="ARBA" id="ARBA00022683"/>
    </source>
</evidence>
<evidence type="ECO:0000256" key="6">
    <source>
        <dbReference type="ARBA" id="ARBA00022692"/>
    </source>
</evidence>
<evidence type="ECO:0000256" key="1">
    <source>
        <dbReference type="ARBA" id="ARBA00004651"/>
    </source>
</evidence>
<evidence type="ECO:0000313" key="10">
    <source>
        <dbReference type="EMBL" id="MEQ2472080.1"/>
    </source>
</evidence>
<keyword evidence="2" id="KW-0813">Transport</keyword>
<keyword evidence="11" id="KW-1185">Reference proteome</keyword>
<dbReference type="PANTHER" id="PTHR32502:SF8">
    <property type="entry name" value="N-ACETYLGALACTOSAMINE PERMEASE IIC COMPONENT 1"/>
    <property type="match status" value="1"/>
</dbReference>
<evidence type="ECO:0000256" key="9">
    <source>
        <dbReference type="SAM" id="Phobius"/>
    </source>
</evidence>
<feature type="transmembrane region" description="Helical" evidence="9">
    <location>
        <begin position="207"/>
        <end position="238"/>
    </location>
</feature>
<feature type="transmembrane region" description="Helical" evidence="9">
    <location>
        <begin position="24"/>
        <end position="45"/>
    </location>
</feature>
<proteinExistence type="predicted"/>
<comment type="caution">
    <text evidence="10">The sequence shown here is derived from an EMBL/GenBank/DDBJ whole genome shotgun (WGS) entry which is preliminary data.</text>
</comment>
<keyword evidence="4 10" id="KW-0762">Sugar transport</keyword>
<dbReference type="PANTHER" id="PTHR32502">
    <property type="entry name" value="N-ACETYLGALACTOSAMINE PERMEASE II COMPONENT-RELATED"/>
    <property type="match status" value="1"/>
</dbReference>
<sequence>MTLFQAFLCGVIYWIGNNSFARGYFVFSKPLVAGFLVGLVFGKPLEGAMIGAQINMIYLGWIGAGGASPADPCAAGVLSTAFVLATGLDMDAALVLAVPVGLVAIALYTMLMTVLAACGHLAQKFIDDGKINSLWIPAWLLPLIITFIGYGIPCMLCAYFGSDLVYSLADILNGKILTVVSLIGGMLPAVGIAINLSFIFKDEARIWLLVGFIAAAYLSLGLIPIAMIGFVGAVLYFYRTKAEVA</sequence>
<feature type="transmembrane region" description="Helical" evidence="9">
    <location>
        <begin position="176"/>
        <end position="200"/>
    </location>
</feature>
<dbReference type="EMBL" id="JBBMFE010000004">
    <property type="protein sequence ID" value="MEQ2472080.1"/>
    <property type="molecule type" value="Genomic_DNA"/>
</dbReference>
<evidence type="ECO:0000256" key="2">
    <source>
        <dbReference type="ARBA" id="ARBA00022448"/>
    </source>
</evidence>
<protein>
    <submittedName>
        <fullName evidence="10">PTS sugar transporter subunit IIC</fullName>
    </submittedName>
</protein>
<dbReference type="PROSITE" id="PS51106">
    <property type="entry name" value="PTS_EIIC_TYPE_4"/>
    <property type="match status" value="1"/>
</dbReference>